<accession>A0ACC1QKN3</accession>
<evidence type="ECO:0000313" key="2">
    <source>
        <dbReference type="Proteomes" id="UP001148737"/>
    </source>
</evidence>
<organism evidence="1 2">
    <name type="scientific">Lecanicillium saksenae</name>
    <dbReference type="NCBI Taxonomy" id="468837"/>
    <lineage>
        <taxon>Eukaryota</taxon>
        <taxon>Fungi</taxon>
        <taxon>Dikarya</taxon>
        <taxon>Ascomycota</taxon>
        <taxon>Pezizomycotina</taxon>
        <taxon>Sordariomycetes</taxon>
        <taxon>Hypocreomycetidae</taxon>
        <taxon>Hypocreales</taxon>
        <taxon>Cordycipitaceae</taxon>
        <taxon>Lecanicillium</taxon>
    </lineage>
</organism>
<proteinExistence type="predicted"/>
<reference evidence="1" key="1">
    <citation type="submission" date="2022-07" db="EMBL/GenBank/DDBJ databases">
        <title>Genome Sequence of Lecanicillium saksenae.</title>
        <authorList>
            <person name="Buettner E."/>
        </authorList>
    </citation>
    <scope>NUCLEOTIDE SEQUENCE</scope>
    <source>
        <strain evidence="1">VT-O1</strain>
    </source>
</reference>
<protein>
    <submittedName>
        <fullName evidence="1">Uncharacterized protein</fullName>
    </submittedName>
</protein>
<name>A0ACC1QKN3_9HYPO</name>
<evidence type="ECO:0000313" key="1">
    <source>
        <dbReference type="EMBL" id="KAJ3480608.1"/>
    </source>
</evidence>
<keyword evidence="2" id="KW-1185">Reference proteome</keyword>
<comment type="caution">
    <text evidence="1">The sequence shown here is derived from an EMBL/GenBank/DDBJ whole genome shotgun (WGS) entry which is preliminary data.</text>
</comment>
<gene>
    <name evidence="1" type="ORF">NLG97_g8032</name>
</gene>
<dbReference type="Proteomes" id="UP001148737">
    <property type="component" value="Unassembled WGS sequence"/>
</dbReference>
<sequence length="292" mass="31716">MKMFTSFLTRPIEEDEPTAHKIRQLEAVVPGGIRLGVDLVQKYGANANVRGGLKDAYEHLAPIIDTDTAMMYLLSLVVKKGATLHKREIHGDLRPQEQELFATYKANAIVNASGVGAADLASDGDVLPVRGALLRAVNDGSCFPKIDNAMIVSAETRADGRHESMAFVVPRTDDILVMGSIEQPRETQLDLTPDSEAVRKIRERCEQLLPALREAKLDPAYPLAQGLRPYRTTRLRVERENSSVPLGGGGGDGDRSASCIVHCYGHGGGGWSTAFGASRECARLVDQVIKEK</sequence>
<dbReference type="EMBL" id="JANAKD010001333">
    <property type="protein sequence ID" value="KAJ3480608.1"/>
    <property type="molecule type" value="Genomic_DNA"/>
</dbReference>